<evidence type="ECO:0000259" key="2">
    <source>
        <dbReference type="PROSITE" id="PS50097"/>
    </source>
</evidence>
<evidence type="ECO:0000313" key="3">
    <source>
        <dbReference type="EMBL" id="CAD8053365.1"/>
    </source>
</evidence>
<feature type="domain" description="BTB" evidence="2">
    <location>
        <begin position="27"/>
        <end position="92"/>
    </location>
</feature>
<dbReference type="EMBL" id="CAJJDN010000007">
    <property type="protein sequence ID" value="CAD8053365.1"/>
    <property type="molecule type" value="Genomic_DNA"/>
</dbReference>
<dbReference type="AlphaFoldDB" id="A0A8S1KHB9"/>
<comment type="caution">
    <text evidence="3">The sequence shown here is derived from an EMBL/GenBank/DDBJ whole genome shotgun (WGS) entry which is preliminary data.</text>
</comment>
<reference evidence="3" key="1">
    <citation type="submission" date="2021-01" db="EMBL/GenBank/DDBJ databases">
        <authorList>
            <consortium name="Genoscope - CEA"/>
            <person name="William W."/>
        </authorList>
    </citation>
    <scope>NUCLEOTIDE SEQUENCE</scope>
</reference>
<dbReference type="OrthoDB" id="297275at2759"/>
<keyword evidence="4" id="KW-1185">Reference proteome</keyword>
<dbReference type="InterPro" id="IPR000210">
    <property type="entry name" value="BTB/POZ_dom"/>
</dbReference>
<evidence type="ECO:0000313" key="4">
    <source>
        <dbReference type="Proteomes" id="UP000692954"/>
    </source>
</evidence>
<name>A0A8S1KHB9_9CILI</name>
<gene>
    <name evidence="3" type="ORF">PSON_ATCC_30995.1.T0070304</name>
</gene>
<accession>A0A8S1KHB9</accession>
<dbReference type="Proteomes" id="UP000692954">
    <property type="component" value="Unassembled WGS sequence"/>
</dbReference>
<keyword evidence="1" id="KW-0175">Coiled coil</keyword>
<dbReference type="PROSITE" id="PS50097">
    <property type="entry name" value="BTB"/>
    <property type="match status" value="1"/>
</dbReference>
<dbReference type="Pfam" id="PF00651">
    <property type="entry name" value="BTB"/>
    <property type="match status" value="1"/>
</dbReference>
<protein>
    <recommendedName>
        <fullName evidence="2">BTB domain-containing protein</fullName>
    </recommendedName>
</protein>
<feature type="coiled-coil region" evidence="1">
    <location>
        <begin position="293"/>
        <end position="320"/>
    </location>
</feature>
<evidence type="ECO:0000256" key="1">
    <source>
        <dbReference type="SAM" id="Coils"/>
    </source>
</evidence>
<proteinExistence type="predicted"/>
<organism evidence="3 4">
    <name type="scientific">Paramecium sonneborni</name>
    <dbReference type="NCBI Taxonomy" id="65129"/>
    <lineage>
        <taxon>Eukaryota</taxon>
        <taxon>Sar</taxon>
        <taxon>Alveolata</taxon>
        <taxon>Ciliophora</taxon>
        <taxon>Intramacronucleata</taxon>
        <taxon>Oligohymenophorea</taxon>
        <taxon>Peniculida</taxon>
        <taxon>Parameciidae</taxon>
        <taxon>Paramecium</taxon>
    </lineage>
</organism>
<sequence length="551" mass="64622">MNPLATLKFVNIENSDLLHHFPIDPNADIILVLNGKETFQLQINLLKKKSQYFETQLLNSDSKFKVIPGKHDTIVFQKILNCFYGYQYHIYKDEEFYSAYKISHFLQINNFIATLQDSLYENFQRIDIHIVLTLAELYEIESLREKYIDFLDENPQLWKIILPVQKLEFYRQNYFSICGTKQNDDIPINVLHLKEDILIKLLTFHNEQKNKKSFPEKFLTPDDILKIIQYYVNIRFQTQEERQENTIKIVNSIYRVEDIYSDNDARRLQTFMAKSFSNSVNSSSCSDRSSKLIIEQQRDIEELKLKLQFTIKENHELLQKSKMLEESIENLHQYIQNQKKTVNNSSCDLNNSKSQDIESSQFIYQQVAESIPLDSSSSEQSDNSFFKSQLHFNSTPQTVFTLSELSYLGEILNAKIYQQIKFKLLYRGTENNFYLVSEEQLASIKKATSILILIRSVDNDSVFGIFSQNNRIQIINFQSKKRVDYKKELKLAINSNYLLKLGNDIEIFVDCCNKKNNICNNINGIGCLAGKNEFQVDELEIYECSIHNEIV</sequence>